<accession>A0AAD9YFG0</accession>
<name>A0AAD9YFG0_COLKA</name>
<dbReference type="AlphaFoldDB" id="A0AAD9YFG0"/>
<feature type="compositionally biased region" description="Polar residues" evidence="1">
    <location>
        <begin position="56"/>
        <end position="87"/>
    </location>
</feature>
<feature type="region of interest" description="Disordered" evidence="1">
    <location>
        <begin position="111"/>
        <end position="209"/>
    </location>
</feature>
<evidence type="ECO:0000256" key="1">
    <source>
        <dbReference type="SAM" id="MobiDB-lite"/>
    </source>
</evidence>
<evidence type="ECO:0000313" key="3">
    <source>
        <dbReference type="Proteomes" id="UP001281614"/>
    </source>
</evidence>
<dbReference type="Proteomes" id="UP001281614">
    <property type="component" value="Unassembled WGS sequence"/>
</dbReference>
<feature type="region of interest" description="Disordered" evidence="1">
    <location>
        <begin position="50"/>
        <end position="97"/>
    </location>
</feature>
<reference evidence="2" key="1">
    <citation type="submission" date="2023-02" db="EMBL/GenBank/DDBJ databases">
        <title>Colletotrichum kahawae CIFC_Que2 genome sequencing and assembly.</title>
        <authorList>
            <person name="Baroncelli R."/>
        </authorList>
    </citation>
    <scope>NUCLEOTIDE SEQUENCE</scope>
    <source>
        <strain evidence="2">CIFC_Que2</strain>
    </source>
</reference>
<comment type="caution">
    <text evidence="2">The sequence shown here is derived from an EMBL/GenBank/DDBJ whole genome shotgun (WGS) entry which is preliminary data.</text>
</comment>
<sequence>MFLKFPILDSRGLLFHVSTLASGSPRLALQEPSTRRPETSSKAKLAACALAKLEPTTAQPHTPSSPPHQTASQPPHVPSSHQETRQAPSEGGSAKAKLRSTSWEFLGCLPISPRRQRLPPRSARPPFGRRRGQPGDVRMEIRRASPDSGLAWRRFGGTPLTPTRGDYSSNTRKTGGLIPRHHSSDVRHSAGDAGRRRRSADASHTSPRGLSEVKKAFSLSEPLLSGRKLAGDDFIGAAGFLPCSFHFG</sequence>
<protein>
    <submittedName>
        <fullName evidence="2">Uncharacterized protein</fullName>
    </submittedName>
</protein>
<feature type="compositionally biased region" description="Basic and acidic residues" evidence="1">
    <location>
        <begin position="182"/>
        <end position="194"/>
    </location>
</feature>
<evidence type="ECO:0000313" key="2">
    <source>
        <dbReference type="EMBL" id="KAK2760673.1"/>
    </source>
</evidence>
<organism evidence="2 3">
    <name type="scientific">Colletotrichum kahawae</name>
    <name type="common">Coffee berry disease fungus</name>
    <dbReference type="NCBI Taxonomy" id="34407"/>
    <lineage>
        <taxon>Eukaryota</taxon>
        <taxon>Fungi</taxon>
        <taxon>Dikarya</taxon>
        <taxon>Ascomycota</taxon>
        <taxon>Pezizomycotina</taxon>
        <taxon>Sordariomycetes</taxon>
        <taxon>Hypocreomycetidae</taxon>
        <taxon>Glomerellales</taxon>
        <taxon>Glomerellaceae</taxon>
        <taxon>Colletotrichum</taxon>
        <taxon>Colletotrichum gloeosporioides species complex</taxon>
    </lineage>
</organism>
<keyword evidence="3" id="KW-1185">Reference proteome</keyword>
<proteinExistence type="predicted"/>
<dbReference type="EMBL" id="VYYT01000168">
    <property type="protein sequence ID" value="KAK2760673.1"/>
    <property type="molecule type" value="Genomic_DNA"/>
</dbReference>
<gene>
    <name evidence="2" type="ORF">CKAH01_05359</name>
</gene>